<comment type="caution">
    <text evidence="3">The sequence shown here is derived from an EMBL/GenBank/DDBJ whole genome shotgun (WGS) entry which is preliminary data.</text>
</comment>
<dbReference type="AlphaFoldDB" id="A0A5D4H3U8"/>
<evidence type="ECO:0000313" key="3">
    <source>
        <dbReference type="EMBL" id="TYR35701.1"/>
    </source>
</evidence>
<dbReference type="Pfam" id="PF21012">
    <property type="entry name" value="DUF6850"/>
    <property type="match status" value="1"/>
</dbReference>
<protein>
    <recommendedName>
        <fullName evidence="2">DUF6850 domain-containing protein</fullName>
    </recommendedName>
</protein>
<feature type="chain" id="PRO_5022985124" description="DUF6850 domain-containing protein" evidence="1">
    <location>
        <begin position="26"/>
        <end position="525"/>
    </location>
</feature>
<organism evidence="3 4">
    <name type="scientific">Sphingobacterium phlebotomi</name>
    <dbReference type="NCBI Taxonomy" id="2605433"/>
    <lineage>
        <taxon>Bacteria</taxon>
        <taxon>Pseudomonadati</taxon>
        <taxon>Bacteroidota</taxon>
        <taxon>Sphingobacteriia</taxon>
        <taxon>Sphingobacteriales</taxon>
        <taxon>Sphingobacteriaceae</taxon>
        <taxon>Sphingobacterium</taxon>
    </lineage>
</organism>
<evidence type="ECO:0000259" key="2">
    <source>
        <dbReference type="Pfam" id="PF21012"/>
    </source>
</evidence>
<feature type="domain" description="DUF6850" evidence="2">
    <location>
        <begin position="51"/>
        <end position="525"/>
    </location>
</feature>
<evidence type="ECO:0000256" key="1">
    <source>
        <dbReference type="SAM" id="SignalP"/>
    </source>
</evidence>
<dbReference type="InterPro" id="IPR049236">
    <property type="entry name" value="DUF6850"/>
</dbReference>
<proteinExistence type="predicted"/>
<dbReference type="EMBL" id="VTAV01000007">
    <property type="protein sequence ID" value="TYR35701.1"/>
    <property type="molecule type" value="Genomic_DNA"/>
</dbReference>
<name>A0A5D4H3U8_9SPHI</name>
<dbReference type="RefSeq" id="WP_148919369.1">
    <property type="nucleotide sequence ID" value="NZ_VTAV01000007.1"/>
</dbReference>
<evidence type="ECO:0000313" key="4">
    <source>
        <dbReference type="Proteomes" id="UP000322362"/>
    </source>
</evidence>
<gene>
    <name evidence="3" type="ORF">FXV77_11435</name>
</gene>
<accession>A0A5D4H3U8</accession>
<dbReference type="Proteomes" id="UP000322362">
    <property type="component" value="Unassembled WGS sequence"/>
</dbReference>
<sequence length="525" mass="59346">MKMHKNISLYLLTLLSVGYANQLLAQQQTVNNIFQWEVDRQFGNWRHTGNAAGLLVDQPAHLSALQAGYSSEVGDFKRPQEARRSSQADVSTLGNIYLGDLYIQGHFGYARHDRRNAEYNASMIDPFRGMPYLVADTNASNWVNEHYRLGFELAFPVKDNRMQFGLAMDYRSSSGAKQRDVRALNRFYALHVSPGVVYQIAPQHRIGANLSYRNHKEEATNRSVNNEIDQGYFSLYGLGHSVARLGYENLTTSRQTNYEADRIGAGLQYGFEGAWSVLLSGNYEVGAEDVHIGFMDTRPEGTLLQDDWTLILALRRSRKHWKHIIDAKGYWSNAKGSEYINEFVPGLDSDGYSNRYSSVRSTYDRSSIGASYELIKMDGKQYSYRAKGKLAYGKAEDRYLIPTSTFAFEEMLYGASFEKAFSLGRTARSLVSVGVSMDYRQSLNADYYYGGSLPNSLPVTDLMVRETNYFASDFLTIGVPIVYSFELSSARESSLFIKTNGFYQRADQAFFDRRKGLSVSLGATF</sequence>
<keyword evidence="4" id="KW-1185">Reference proteome</keyword>
<keyword evidence="1" id="KW-0732">Signal</keyword>
<reference evidence="3 4" key="1">
    <citation type="submission" date="2019-08" db="EMBL/GenBank/DDBJ databases">
        <title>Phlebobacter frassis gen. nov. sp. nov., a new member of family Sphingobacteriaceae isolated from sand fly rearing media.</title>
        <authorList>
            <person name="Kakumanu M.L."/>
            <person name="Marayati B.F."/>
            <person name="Wada-Katsumata A."/>
            <person name="Wasserberg G."/>
            <person name="Schal C."/>
            <person name="Apperson C.S."/>
            <person name="Ponnusamy L."/>
        </authorList>
    </citation>
    <scope>NUCLEOTIDE SEQUENCE [LARGE SCALE GENOMIC DNA]</scope>
    <source>
        <strain evidence="3 4">SSI9</strain>
    </source>
</reference>
<feature type="signal peptide" evidence="1">
    <location>
        <begin position="1"/>
        <end position="25"/>
    </location>
</feature>